<evidence type="ECO:0000313" key="5">
    <source>
        <dbReference type="Proteomes" id="UP001437256"/>
    </source>
</evidence>
<dbReference type="Pfam" id="PF20153">
    <property type="entry name" value="DUF6535"/>
    <property type="match status" value="1"/>
</dbReference>
<feature type="transmembrane region" description="Helical" evidence="2">
    <location>
        <begin position="157"/>
        <end position="177"/>
    </location>
</feature>
<dbReference type="Proteomes" id="UP001437256">
    <property type="component" value="Unassembled WGS sequence"/>
</dbReference>
<feature type="compositionally biased region" description="Polar residues" evidence="1">
    <location>
        <begin position="829"/>
        <end position="844"/>
    </location>
</feature>
<feature type="compositionally biased region" description="Polar residues" evidence="1">
    <location>
        <begin position="859"/>
        <end position="881"/>
    </location>
</feature>
<keyword evidence="2" id="KW-0812">Transmembrane</keyword>
<feature type="transmembrane region" description="Helical" evidence="2">
    <location>
        <begin position="65"/>
        <end position="87"/>
    </location>
</feature>
<keyword evidence="2" id="KW-0472">Membrane</keyword>
<dbReference type="EMBL" id="JBBXMP010000076">
    <property type="protein sequence ID" value="KAL0063632.1"/>
    <property type="molecule type" value="Genomic_DNA"/>
</dbReference>
<feature type="domain" description="DUF6535" evidence="3">
    <location>
        <begin position="15"/>
        <end position="150"/>
    </location>
</feature>
<evidence type="ECO:0000256" key="2">
    <source>
        <dbReference type="SAM" id="Phobius"/>
    </source>
</evidence>
<proteinExistence type="predicted"/>
<comment type="caution">
    <text evidence="4">The sequence shown here is derived from an EMBL/GenBank/DDBJ whole genome shotgun (WGS) entry which is preliminary data.</text>
</comment>
<feature type="region of interest" description="Disordered" evidence="1">
    <location>
        <begin position="828"/>
        <end position="881"/>
    </location>
</feature>
<gene>
    <name evidence="4" type="ORF">AAF712_009430</name>
</gene>
<keyword evidence="5" id="KW-1185">Reference proteome</keyword>
<name>A0ABR2ZPN2_9AGAR</name>
<organism evidence="4 5">
    <name type="scientific">Marasmius tenuissimus</name>
    <dbReference type="NCBI Taxonomy" id="585030"/>
    <lineage>
        <taxon>Eukaryota</taxon>
        <taxon>Fungi</taxon>
        <taxon>Dikarya</taxon>
        <taxon>Basidiomycota</taxon>
        <taxon>Agaricomycotina</taxon>
        <taxon>Agaricomycetes</taxon>
        <taxon>Agaricomycetidae</taxon>
        <taxon>Agaricales</taxon>
        <taxon>Marasmiineae</taxon>
        <taxon>Marasmiaceae</taxon>
        <taxon>Marasmius</taxon>
    </lineage>
</organism>
<accession>A0ABR2ZPN2</accession>
<dbReference type="InterPro" id="IPR045338">
    <property type="entry name" value="DUF6535"/>
</dbReference>
<evidence type="ECO:0000256" key="1">
    <source>
        <dbReference type="SAM" id="MobiDB-lite"/>
    </source>
</evidence>
<evidence type="ECO:0000259" key="3">
    <source>
        <dbReference type="Pfam" id="PF20153"/>
    </source>
</evidence>
<keyword evidence="2" id="KW-1133">Transmembrane helix</keyword>
<protein>
    <recommendedName>
        <fullName evidence="3">DUF6535 domain-containing protein</fullName>
    </recommendedName>
</protein>
<evidence type="ECO:0000313" key="4">
    <source>
        <dbReference type="EMBL" id="KAL0063632.1"/>
    </source>
</evidence>
<reference evidence="4 5" key="1">
    <citation type="submission" date="2024-05" db="EMBL/GenBank/DDBJ databases">
        <title>A draft genome resource for the thread blight pathogen Marasmius tenuissimus strain MS-2.</title>
        <authorList>
            <person name="Yulfo-Soto G.E."/>
            <person name="Baruah I.K."/>
            <person name="Amoako-Attah I."/>
            <person name="Bukari Y."/>
            <person name="Meinhardt L.W."/>
            <person name="Bailey B.A."/>
            <person name="Cohen S.P."/>
        </authorList>
    </citation>
    <scope>NUCLEOTIDE SEQUENCE [LARGE SCALE GENOMIC DNA]</scope>
    <source>
        <strain evidence="4 5">MS-2</strain>
    </source>
</reference>
<sequence>MDEVDSLDDVLAKGFITAFTIESYQWLNEQPEDITVALLKQLSWQQINGTKAPDPEPFQVSTSVIFINVVWFFSLIVALVDALFALLCKQWLREHSRPTSTHTPAEELALHWFKIQSLEKWRILHMLTALPKMLELALFLFLAGLLELLRTRHPVPFAVAMVITIVAALFYVGTIIFPGLDIIRQAFQVTPSVRQMHTGMGANHQQVNCIMSLPPLEYTCPLKSPHAWAALQCFEFILSLISSPAIRMSKFLWQRKYISTTTDDHFRGLLETTQEVISGLSRWSSVDLELLQRSNVPLAPPFYELSALRWLVAELRNTPTMIPHLQNILSTIPLNLVMPGILDQWFFLPNREWAPDDIGTALKLGSDPCGIEEHISLTQQQCLDHFKARDKFNQLLHWVHVSKHISINDDNDASNHIHNFPRPQILLAPFSSIDHNLDDPLLSCLWKIHKQIGEDPAVQPAYLAGLMEDLGPYIIACSPDYVPGKPTATTSPFVKSDAGHEFLHKIHDSILRTKAFDRASSHDVVGNWMQAMAIVQCVHKLPEDHFKPLPGFVPLQLSKLEETLSHQSPINPETYFQYLDSFHIDWDNAHRSQREELVKILSEHINNPQSTFSSNTYSDNSKISPLVLSPEGLKLITMVNNRLAEDRAMYKWLSPQDRLAWHNAVQQIKTAQPDLLPDDFKDIFHEGLSPIIAYPFSLSLLQLQKVFSHQVILTTNSGANMSTIITDFKDQWDKAHIWGRRRLVELLSTHIIHPQSNPKSLINSDDTPSSVSPMVLELVVFVNNKLAEESLTWERLWENNQSAWRDALEHIRNVHGLPIDHFKPILHVTHSQPSPNKAGGSTNKAGEAKDEARGATNEPGGSTNEAGGSTDTNTPGGNHQHVSIQFDTIIGDRDAGELLLGI</sequence>